<dbReference type="Gene3D" id="3.30.40.10">
    <property type="entry name" value="Zinc/RING finger domain, C3HC4 (zinc finger)"/>
    <property type="match status" value="1"/>
</dbReference>
<dbReference type="GeneID" id="40314838"/>
<dbReference type="InterPro" id="IPR000571">
    <property type="entry name" value="Znf_CCCH"/>
</dbReference>
<feature type="region of interest" description="Disordered" evidence="3">
    <location>
        <begin position="152"/>
        <end position="196"/>
    </location>
</feature>
<accession>A0A422Q966</accession>
<feature type="compositionally biased region" description="Low complexity" evidence="3">
    <location>
        <begin position="233"/>
        <end position="255"/>
    </location>
</feature>
<dbReference type="InterPro" id="IPR013083">
    <property type="entry name" value="Znf_RING/FYVE/PHD"/>
</dbReference>
<evidence type="ECO:0000256" key="1">
    <source>
        <dbReference type="PROSITE-ProRule" id="PRU00723"/>
    </source>
</evidence>
<evidence type="ECO:0000259" key="4">
    <source>
        <dbReference type="PROSITE" id="PS50103"/>
    </source>
</evidence>
<feature type="compositionally biased region" description="Low complexity" evidence="3">
    <location>
        <begin position="396"/>
        <end position="412"/>
    </location>
</feature>
<proteinExistence type="predicted"/>
<keyword evidence="1" id="KW-0863">Zinc-finger</keyword>
<evidence type="ECO:0000256" key="2">
    <source>
        <dbReference type="SAM" id="Coils"/>
    </source>
</evidence>
<sequence>MQAKTGSGSEQAPLIWGAVKELQEGFNGHQCSLPYLLGVLQSLQRTLEETRHVYNNALKQRDEARGKLIAAQNSLAAVERVVSQYASVKDPVVASDGFTYENVSIREYLRECANTNTKAYSQLTKEELLEVVVPNQTLRRLVHMLQSVRTSEVPPISQRRPIPPYTPQQSDANWKGNNANNNGANSGNGLNWADEEVNPGATPIRVAELEASLAKAATAGSLNASQSSNAVPSSTTANVNTNVNANANANTSNTTGRRWETRQSQSAGNGAKLSNKKHPCLRVYGHCNFLDDCAFANYPYEACLNNIKGKCRFGQHCKELHVNPTHSRYPGQRKSSSSNQQFNRVLSPVQAEEKDTSVKDKRSTKDKGSSKNSSARGEANSKEGAGEQQEVKSTLTPTPATAAEPRGETTPPVAEETV</sequence>
<dbReference type="OrthoDB" id="10064100at2759"/>
<feature type="coiled-coil region" evidence="2">
    <location>
        <begin position="40"/>
        <end position="67"/>
    </location>
</feature>
<dbReference type="PANTHER" id="PTHR19851">
    <property type="entry name" value="OS02G0203500 PROTEIN"/>
    <property type="match status" value="1"/>
</dbReference>
<dbReference type="PANTHER" id="PTHR19851:SF7">
    <property type="entry name" value="F-BOX DOMAIN-CONTAINING PROTEIN"/>
    <property type="match status" value="1"/>
</dbReference>
<gene>
    <name evidence="5" type="ORF">Tco025E_01227</name>
</gene>
<dbReference type="Proteomes" id="UP000284403">
    <property type="component" value="Unassembled WGS sequence"/>
</dbReference>
<reference evidence="5 6" key="1">
    <citation type="journal article" date="2018" name="BMC Genomics">
        <title>Genomic comparison of Trypanosoma conorhini and Trypanosoma rangeli to Trypanosoma cruzi strains of high and low virulence.</title>
        <authorList>
            <person name="Bradwell K.R."/>
            <person name="Koparde V.N."/>
            <person name="Matveyev A.V."/>
            <person name="Serrano M.G."/>
            <person name="Alves J.M."/>
            <person name="Parikh H."/>
            <person name="Huang B."/>
            <person name="Lee V."/>
            <person name="Espinosa-Alvarez O."/>
            <person name="Ortiz P.A."/>
            <person name="Costa-Martins A.G."/>
            <person name="Teixeira M.M."/>
            <person name="Buck G.A."/>
        </authorList>
    </citation>
    <scope>NUCLEOTIDE SEQUENCE [LARGE SCALE GENOMIC DNA]</scope>
    <source>
        <strain evidence="5 6">025E</strain>
    </source>
</reference>
<feature type="compositionally biased region" description="Polar residues" evidence="3">
    <location>
        <begin position="333"/>
        <end position="344"/>
    </location>
</feature>
<keyword evidence="1" id="KW-0479">Metal-binding</keyword>
<dbReference type="PROSITE" id="PS50103">
    <property type="entry name" value="ZF_C3H1"/>
    <property type="match status" value="1"/>
</dbReference>
<feature type="compositionally biased region" description="Polar residues" evidence="3">
    <location>
        <begin position="221"/>
        <end position="232"/>
    </location>
</feature>
<name>A0A422Q966_9TRYP</name>
<keyword evidence="6" id="KW-1185">Reference proteome</keyword>
<evidence type="ECO:0000313" key="5">
    <source>
        <dbReference type="EMBL" id="RNF26480.1"/>
    </source>
</evidence>
<feature type="domain" description="C3H1-type" evidence="4">
    <location>
        <begin position="297"/>
        <end position="324"/>
    </location>
</feature>
<feature type="compositionally biased region" description="Low complexity" evidence="3">
    <location>
        <begin position="172"/>
        <end position="192"/>
    </location>
</feature>
<feature type="compositionally biased region" description="Basic and acidic residues" evidence="3">
    <location>
        <begin position="351"/>
        <end position="369"/>
    </location>
</feature>
<keyword evidence="1" id="KW-0862">Zinc</keyword>
<dbReference type="EMBL" id="MKKU01000040">
    <property type="protein sequence ID" value="RNF26480.1"/>
    <property type="molecule type" value="Genomic_DNA"/>
</dbReference>
<dbReference type="RefSeq" id="XP_029231686.1">
    <property type="nucleotide sequence ID" value="XM_029368165.1"/>
</dbReference>
<dbReference type="AlphaFoldDB" id="A0A422Q966"/>
<comment type="caution">
    <text evidence="5">The sequence shown here is derived from an EMBL/GenBank/DDBJ whole genome shotgun (WGS) entry which is preliminary data.</text>
</comment>
<feature type="region of interest" description="Disordered" evidence="3">
    <location>
        <begin position="324"/>
        <end position="418"/>
    </location>
</feature>
<keyword evidence="2" id="KW-0175">Coiled coil</keyword>
<organism evidence="5 6">
    <name type="scientific">Trypanosoma conorhini</name>
    <dbReference type="NCBI Taxonomy" id="83891"/>
    <lineage>
        <taxon>Eukaryota</taxon>
        <taxon>Discoba</taxon>
        <taxon>Euglenozoa</taxon>
        <taxon>Kinetoplastea</taxon>
        <taxon>Metakinetoplastina</taxon>
        <taxon>Trypanosomatida</taxon>
        <taxon>Trypanosomatidae</taxon>
        <taxon>Trypanosoma</taxon>
    </lineage>
</organism>
<feature type="region of interest" description="Disordered" evidence="3">
    <location>
        <begin position="221"/>
        <end position="275"/>
    </location>
</feature>
<evidence type="ECO:0000313" key="6">
    <source>
        <dbReference type="Proteomes" id="UP000284403"/>
    </source>
</evidence>
<protein>
    <submittedName>
        <fullName evidence="5">Putative RNA-binding protein</fullName>
    </submittedName>
</protein>
<dbReference type="GO" id="GO:0008270">
    <property type="term" value="F:zinc ion binding"/>
    <property type="evidence" value="ECO:0007669"/>
    <property type="project" value="UniProtKB-KW"/>
</dbReference>
<evidence type="ECO:0000256" key="3">
    <source>
        <dbReference type="SAM" id="MobiDB-lite"/>
    </source>
</evidence>
<feature type="zinc finger region" description="C3H1-type" evidence="1">
    <location>
        <begin position="297"/>
        <end position="324"/>
    </location>
</feature>